<accession>A0A6U9YB80</accession>
<feature type="compositionally biased region" description="Low complexity" evidence="2">
    <location>
        <begin position="142"/>
        <end position="153"/>
    </location>
</feature>
<sequence length="1252" mass="136815">MIVVFVIDTSPSMGKPLVESTSDHSNGNGNSMSRLDLAKMAVEEVARRLKKRVHEHNSHLQQLPPKLQESFHNIGLGFTQKHEYLLLSTAPQHASKPGTAICGAGGRLLVGFGADHYAGNYLMTGENTHGSGNNNGNAAVDQPIAPQSQQQHQYGIDSFQRELKRLKATDWTSTSSAGSSNRQKPFPEDGGGAMGLNAALSAGLQMMSRYRLKFKTTENFGMGRLPSSAILNPTIGGASTHALQPACLIIITDGACLRAPPSEGGGTLKVNSSALLRDFYQEPFRWDQRIFCLGVGGRESTTSSQFLHPHLRALCEVTGGSYMMLRSSTSGNGSLSNVSDTLVNLIAPKLPRQLPIPDPVSLLPYGQEQQKQNTLKRLDGGTFVNGGPVVTFQALEPDMNTGKAGTKYRAAIFNVPICHGDKSVSSVPSSGTSFGDDIPMFQPPVWCIPESFFPSKKLDTLPPRSAQPCLLFSRYPSRLGSKCFESSSVMKSLARLDQLVLANLKFIAPSATFGNHQSRFLKRDIYICKWISVEGKAVQGPTNPRDIDYCPVLVAGAGRPTLSDGEGNFLSIGILHVPPRAQNTISSSSSAAHLSTLTLLPPEPHVLLPLLIRAAEVEHRVLKKTAAINENNKESASIGFVQKHAAAASRTIHLDENWRNEFRAYLFRLPPYYQNALKRSLRSILPSSAHSLLNTDSNEGALVSQCFSKTCLQKIRNAEQMAKINNERLERQEAELRRRGMPTFDIPSRTDHHSQQQQSSRGNLSTETPKNTMTTIKYGQYDPRCPVESYLAALRQMPAPWRIPLTATSTTSSMKRDNEIASKVNKMSRNALDALGDLPSNCLMAYYESRRRWIFGGSGVSVRGLHVEGVNNDGSNVQHCGAKQDKSQESLLSFAGVGVSELNATTVSKMGDYRERLLWSRAPVVGYGANDATGVSATTSQNGAPVWSVDDDAMPIAFFDERTGAFVDSVQNRIRSRLFVNFGNPYKDRRADSLIPEKYLSQRPKKGVEEDNPVGPLTPPTSPPHDTFSESEGEGEAVFAGKPISRSSPRKSSLRNEEIQDEKPQIKKQKISSEKLSGKYIETKPVGTTHLQRGGALSQSSAKPDRIKDERQSNGPHHPPPPPPRRQSSVTPPPPPPKGPPTKKLSRPPPPPPPSGASNLKRPPPPPNQGMSGSPKPPPPTKAPAPPPPIKPVHQIKRPSLVQEASLDLQSPDVKPNVNLPFGWMCVWSKSQKRWYFFNTTNNKSVWQWPPP</sequence>
<feature type="region of interest" description="Disordered" evidence="2">
    <location>
        <begin position="742"/>
        <end position="777"/>
    </location>
</feature>
<dbReference type="InterPro" id="IPR001202">
    <property type="entry name" value="WW_dom"/>
</dbReference>
<feature type="compositionally biased region" description="Polar residues" evidence="2">
    <location>
        <begin position="755"/>
        <end position="777"/>
    </location>
</feature>
<keyword evidence="1" id="KW-0175">Coiled coil</keyword>
<dbReference type="CDD" id="cd00201">
    <property type="entry name" value="WW"/>
    <property type="match status" value="1"/>
</dbReference>
<evidence type="ECO:0000256" key="2">
    <source>
        <dbReference type="SAM" id="MobiDB-lite"/>
    </source>
</evidence>
<dbReference type="InterPro" id="IPR036020">
    <property type="entry name" value="WW_dom_sf"/>
</dbReference>
<feature type="compositionally biased region" description="Polar residues" evidence="2">
    <location>
        <begin position="170"/>
        <end position="183"/>
    </location>
</feature>
<dbReference type="PRINTS" id="PR01217">
    <property type="entry name" value="PRICHEXTENSN"/>
</dbReference>
<evidence type="ECO:0000313" key="6">
    <source>
        <dbReference type="EMBL" id="CAE0715414.1"/>
    </source>
</evidence>
<feature type="coiled-coil region" evidence="1">
    <location>
        <begin position="712"/>
        <end position="739"/>
    </location>
</feature>
<dbReference type="SUPFAM" id="SSF51045">
    <property type="entry name" value="WW domain"/>
    <property type="match status" value="1"/>
</dbReference>
<feature type="compositionally biased region" description="Pro residues" evidence="2">
    <location>
        <begin position="1175"/>
        <end position="1191"/>
    </location>
</feature>
<reference evidence="4" key="1">
    <citation type="submission" date="2021-01" db="EMBL/GenBank/DDBJ databases">
        <authorList>
            <person name="Corre E."/>
            <person name="Pelletier E."/>
            <person name="Niang G."/>
            <person name="Scheremetjew M."/>
            <person name="Finn R."/>
            <person name="Kale V."/>
            <person name="Holt S."/>
            <person name="Cochrane G."/>
            <person name="Meng A."/>
            <person name="Brown T."/>
            <person name="Cohen L."/>
        </authorList>
    </citation>
    <scope>NUCLEOTIDE SEQUENCE</scope>
    <source>
        <strain evidence="4">10249 10 AB</strain>
    </source>
</reference>
<dbReference type="GO" id="GO:0034472">
    <property type="term" value="P:snRNA 3'-end processing"/>
    <property type="evidence" value="ECO:0007669"/>
    <property type="project" value="TreeGrafter"/>
</dbReference>
<feature type="compositionally biased region" description="Pro residues" evidence="2">
    <location>
        <begin position="1117"/>
        <end position="1140"/>
    </location>
</feature>
<dbReference type="PANTHER" id="PTHR12957">
    <property type="entry name" value="DEAD/H BOX POLYPEPTIDE 26/DICE1-RELATED"/>
    <property type="match status" value="1"/>
</dbReference>
<feature type="region of interest" description="Disordered" evidence="2">
    <location>
        <begin position="993"/>
        <end position="1205"/>
    </location>
</feature>
<protein>
    <recommendedName>
        <fullName evidence="3">WW domain-containing protein</fullName>
    </recommendedName>
</protein>
<dbReference type="InterPro" id="IPR051113">
    <property type="entry name" value="Integrator_subunit6"/>
</dbReference>
<organism evidence="4">
    <name type="scientific">Pseudo-nitzschia australis</name>
    <dbReference type="NCBI Taxonomy" id="44445"/>
    <lineage>
        <taxon>Eukaryota</taxon>
        <taxon>Sar</taxon>
        <taxon>Stramenopiles</taxon>
        <taxon>Ochrophyta</taxon>
        <taxon>Bacillariophyta</taxon>
        <taxon>Bacillariophyceae</taxon>
        <taxon>Bacillariophycidae</taxon>
        <taxon>Bacillariales</taxon>
        <taxon>Bacillariaceae</taxon>
        <taxon>Pseudo-nitzschia</taxon>
    </lineage>
</organism>
<dbReference type="EMBL" id="HBIX01010787">
    <property type="protein sequence ID" value="CAE0715413.1"/>
    <property type="molecule type" value="Transcribed_RNA"/>
</dbReference>
<evidence type="ECO:0000256" key="1">
    <source>
        <dbReference type="SAM" id="Coils"/>
    </source>
</evidence>
<dbReference type="GO" id="GO:0032039">
    <property type="term" value="C:integrator complex"/>
    <property type="evidence" value="ECO:0007669"/>
    <property type="project" value="TreeGrafter"/>
</dbReference>
<gene>
    <name evidence="4" type="ORF">PAUS00366_LOCUS8163</name>
    <name evidence="5" type="ORF">PAUS00366_LOCUS8165</name>
    <name evidence="6" type="ORF">PAUS00366_LOCUS8166</name>
</gene>
<dbReference type="PROSITE" id="PS50020">
    <property type="entry name" value="WW_DOMAIN_2"/>
    <property type="match status" value="1"/>
</dbReference>
<feature type="compositionally biased region" description="Basic and acidic residues" evidence="2">
    <location>
        <begin position="1054"/>
        <end position="1077"/>
    </location>
</feature>
<feature type="domain" description="WW" evidence="3">
    <location>
        <begin position="1218"/>
        <end position="1252"/>
    </location>
</feature>
<evidence type="ECO:0000313" key="4">
    <source>
        <dbReference type="EMBL" id="CAE0715411.1"/>
    </source>
</evidence>
<feature type="region of interest" description="Disordered" evidence="2">
    <location>
        <begin position="170"/>
        <end position="192"/>
    </location>
</feature>
<dbReference type="Gene3D" id="2.20.70.10">
    <property type="match status" value="1"/>
</dbReference>
<evidence type="ECO:0000313" key="5">
    <source>
        <dbReference type="EMBL" id="CAE0715413.1"/>
    </source>
</evidence>
<feature type="compositionally biased region" description="Polar residues" evidence="2">
    <location>
        <begin position="128"/>
        <end position="137"/>
    </location>
</feature>
<feature type="region of interest" description="Disordered" evidence="2">
    <location>
        <begin position="128"/>
        <end position="154"/>
    </location>
</feature>
<dbReference type="EMBL" id="HBIX01010788">
    <property type="protein sequence ID" value="CAE0715414.1"/>
    <property type="molecule type" value="Transcribed_RNA"/>
</dbReference>
<evidence type="ECO:0000259" key="3">
    <source>
        <dbReference type="PROSITE" id="PS50020"/>
    </source>
</evidence>
<feature type="compositionally biased region" description="Basic and acidic residues" evidence="2">
    <location>
        <begin position="1103"/>
        <end position="1112"/>
    </location>
</feature>
<dbReference type="EMBL" id="HBIX01010785">
    <property type="protein sequence ID" value="CAE0715411.1"/>
    <property type="molecule type" value="Transcribed_RNA"/>
</dbReference>
<dbReference type="PANTHER" id="PTHR12957:SF2">
    <property type="entry name" value="INTEGRATOR COMPLEX SUBUNIT 6"/>
    <property type="match status" value="1"/>
</dbReference>
<name>A0A6U9YB80_9STRA</name>
<proteinExistence type="predicted"/>
<dbReference type="AlphaFoldDB" id="A0A6U9YB80"/>